<dbReference type="GO" id="GO:0046872">
    <property type="term" value="F:metal ion binding"/>
    <property type="evidence" value="ECO:0007669"/>
    <property type="project" value="InterPro"/>
</dbReference>
<dbReference type="PANTHER" id="PTHR31209:SF4">
    <property type="entry name" value="2,3-BISPHOSPHOGLYCERATE-INDEPENDENT PHOSPHOGLYCERATE MUTASE"/>
    <property type="match status" value="1"/>
</dbReference>
<feature type="domain" description="Metalloenzyme" evidence="7">
    <location>
        <begin position="1"/>
        <end position="392"/>
    </location>
</feature>
<dbReference type="CDD" id="cd16011">
    <property type="entry name" value="iPGM_like"/>
    <property type="match status" value="1"/>
</dbReference>
<evidence type="ECO:0000256" key="1">
    <source>
        <dbReference type="ARBA" id="ARBA00000370"/>
    </source>
</evidence>
<dbReference type="SUPFAM" id="SSF53649">
    <property type="entry name" value="Alkaline phosphatase-like"/>
    <property type="match status" value="1"/>
</dbReference>
<dbReference type="InterPro" id="IPR017850">
    <property type="entry name" value="Alkaline_phosphatase_core_sf"/>
</dbReference>
<dbReference type="GO" id="GO:0004619">
    <property type="term" value="F:phosphoglycerate mutase activity"/>
    <property type="evidence" value="ECO:0007669"/>
    <property type="project" value="UniProtKB-EC"/>
</dbReference>
<comment type="pathway">
    <text evidence="3">Carbohydrate degradation.</text>
</comment>
<dbReference type="NCBIfam" id="TIGR02535">
    <property type="entry name" value="hyp_Hser_kinase"/>
    <property type="match status" value="1"/>
</dbReference>
<evidence type="ECO:0000256" key="6">
    <source>
        <dbReference type="ARBA" id="ARBA00023235"/>
    </source>
</evidence>
<dbReference type="Pfam" id="PF01676">
    <property type="entry name" value="Metalloenzyme"/>
    <property type="match status" value="1"/>
</dbReference>
<dbReference type="PANTHER" id="PTHR31209">
    <property type="entry name" value="COFACTOR-INDEPENDENT PHOSPHOGLYCERATE MUTASE"/>
    <property type="match status" value="1"/>
</dbReference>
<dbReference type="GO" id="GO:0006096">
    <property type="term" value="P:glycolytic process"/>
    <property type="evidence" value="ECO:0007669"/>
    <property type="project" value="UniProtKB-KW"/>
</dbReference>
<dbReference type="Gene3D" id="3.40.720.10">
    <property type="entry name" value="Alkaline Phosphatase, subunit A"/>
    <property type="match status" value="2"/>
</dbReference>
<dbReference type="Gene3D" id="3.30.70.2130">
    <property type="entry name" value="Metalloenzyme domain"/>
    <property type="match status" value="1"/>
</dbReference>
<evidence type="ECO:0000313" key="9">
    <source>
        <dbReference type="Proteomes" id="UP000229641"/>
    </source>
</evidence>
<gene>
    <name evidence="8" type="ORF">COV72_01415</name>
</gene>
<accession>A0A2H0LZD1</accession>
<reference evidence="8 9" key="1">
    <citation type="submission" date="2017-09" db="EMBL/GenBank/DDBJ databases">
        <title>Depth-based differentiation of microbial function through sediment-hosted aquifers and enrichment of novel symbionts in the deep terrestrial subsurface.</title>
        <authorList>
            <person name="Probst A.J."/>
            <person name="Ladd B."/>
            <person name="Jarett J.K."/>
            <person name="Geller-Mcgrath D.E."/>
            <person name="Sieber C.M."/>
            <person name="Emerson J.B."/>
            <person name="Anantharaman K."/>
            <person name="Thomas B.C."/>
            <person name="Malmstrom R."/>
            <person name="Stieglmeier M."/>
            <person name="Klingl A."/>
            <person name="Woyke T."/>
            <person name="Ryan C.M."/>
            <person name="Banfield J.F."/>
        </authorList>
    </citation>
    <scope>NUCLEOTIDE SEQUENCE [LARGE SCALE GENOMIC DNA]</scope>
    <source>
        <strain evidence="8">CG11_big_fil_rev_8_21_14_0_20_42_13</strain>
    </source>
</reference>
<comment type="similarity">
    <text evidence="4">Belongs to the BPG-independent phosphoglycerate mutase family. A-PGAM subfamily.</text>
</comment>
<evidence type="ECO:0000256" key="3">
    <source>
        <dbReference type="ARBA" id="ARBA00004921"/>
    </source>
</evidence>
<comment type="catalytic activity">
    <reaction evidence="1">
        <text>(2R)-2-phosphoglycerate = (2R)-3-phosphoglycerate</text>
        <dbReference type="Rhea" id="RHEA:15901"/>
        <dbReference type="ChEBI" id="CHEBI:58272"/>
        <dbReference type="ChEBI" id="CHEBI:58289"/>
        <dbReference type="EC" id="5.4.2.12"/>
    </reaction>
</comment>
<proteinExistence type="inferred from homology"/>
<protein>
    <submittedName>
        <fullName evidence="8">Cofactor-independent phosphoglycerate mutase</fullName>
    </submittedName>
</protein>
<organism evidence="8 9">
    <name type="scientific">Candidatus Ghiorseimicrobium undicola</name>
    <dbReference type="NCBI Taxonomy" id="1974746"/>
    <lineage>
        <taxon>Bacteria</taxon>
        <taxon>Pseudomonadati</taxon>
        <taxon>Candidatus Omnitrophota</taxon>
        <taxon>Candidatus Ghiorseimicrobium</taxon>
    </lineage>
</organism>
<comment type="function">
    <text evidence="2">Catalyzes the interconversion of 2-phosphoglycerate and 3-phosphoglycerate.</text>
</comment>
<evidence type="ECO:0000313" key="8">
    <source>
        <dbReference type="EMBL" id="PIQ89736.1"/>
    </source>
</evidence>
<dbReference type="InterPro" id="IPR006124">
    <property type="entry name" value="Metalloenzyme"/>
</dbReference>
<dbReference type="InterPro" id="IPR004456">
    <property type="entry name" value="Pglycerate_mutase_ApgM"/>
</dbReference>
<dbReference type="EMBL" id="PCWA01000016">
    <property type="protein sequence ID" value="PIQ89736.1"/>
    <property type="molecule type" value="Genomic_DNA"/>
</dbReference>
<dbReference type="NCBIfam" id="TIGR00306">
    <property type="entry name" value="apgM"/>
    <property type="match status" value="1"/>
</dbReference>
<name>A0A2H0LZD1_9BACT</name>
<evidence type="ECO:0000256" key="2">
    <source>
        <dbReference type="ARBA" id="ARBA00002315"/>
    </source>
</evidence>
<dbReference type="InterPro" id="IPR042253">
    <property type="entry name" value="Pglycerate_mutase_ApgM_sf"/>
</dbReference>
<dbReference type="Pfam" id="PF10143">
    <property type="entry name" value="PhosphMutase"/>
    <property type="match status" value="1"/>
</dbReference>
<keyword evidence="5" id="KW-0324">Glycolysis</keyword>
<dbReference type="PIRSF" id="PIRSF006392">
    <property type="entry name" value="IPGAM_arch"/>
    <property type="match status" value="1"/>
</dbReference>
<keyword evidence="6" id="KW-0413">Isomerase</keyword>
<evidence type="ECO:0000256" key="5">
    <source>
        <dbReference type="ARBA" id="ARBA00023152"/>
    </source>
</evidence>
<evidence type="ECO:0000259" key="7">
    <source>
        <dbReference type="Pfam" id="PF01676"/>
    </source>
</evidence>
<evidence type="ECO:0000256" key="4">
    <source>
        <dbReference type="ARBA" id="ARBA00005524"/>
    </source>
</evidence>
<dbReference type="Proteomes" id="UP000229641">
    <property type="component" value="Unassembled WGS sequence"/>
</dbReference>
<sequence length="401" mass="44241">MKYIVLIPDGMSDYPIEDLDNRTPLEAAKTPNMDFVVKEGILGQVQTVPKKLSPASDVANLSILGYDPKKYYTGRGPLEAANLGIELGERDVAFRCNLITTEEEAISDYSAGHISTKEAAVIINFLNEKLGSENIIFYPGISYRHLMVVKNGLDFGLDKLSCVAPHDVIGEKVLKNLPKGDGAEKIIGLMQSSRELLAAHEINNVRIDLKENPASMIWLWGQGTKPSMPKFSEKFGIDGSVISAVDLIKGIGRIIGLNVIDVPGATGYYDTDYLAKAKYGLNSLDKNDFVYIHVEAPDEAGHNGDLREKISAIERFDQLVVGAVLDVFKNKKDFRLLILPDHATPLSKRTHTTDKVCFTIYGEGIVSNGFSCFSEQEAAKSNLSIEEGHKLMEYFIEHFPI</sequence>
<dbReference type="InterPro" id="IPR023665">
    <property type="entry name" value="ApgAM_prokaryotes"/>
</dbReference>
<comment type="caution">
    <text evidence="8">The sequence shown here is derived from an EMBL/GenBank/DDBJ whole genome shotgun (WGS) entry which is preliminary data.</text>
</comment>
<dbReference type="NCBIfam" id="NF003242">
    <property type="entry name" value="PRK04200.1"/>
    <property type="match status" value="1"/>
</dbReference>
<dbReference type="AlphaFoldDB" id="A0A2H0LZD1"/>